<dbReference type="SMART" id="SM00331">
    <property type="entry name" value="PP2C_SIG"/>
    <property type="match status" value="1"/>
</dbReference>
<dbReference type="InterPro" id="IPR036457">
    <property type="entry name" value="PPM-type-like_dom_sf"/>
</dbReference>
<proteinExistence type="predicted"/>
<dbReference type="EMBL" id="JAANHS010000002">
    <property type="protein sequence ID" value="NHB75913.1"/>
    <property type="molecule type" value="Genomic_DNA"/>
</dbReference>
<comment type="caution">
    <text evidence="3">The sequence shown here is derived from an EMBL/GenBank/DDBJ whole genome shotgun (WGS) entry which is preliminary data.</text>
</comment>
<name>A0ABX0G4T8_9RHOB</name>
<dbReference type="Pfam" id="PF13672">
    <property type="entry name" value="PP2C_2"/>
    <property type="match status" value="1"/>
</dbReference>
<protein>
    <submittedName>
        <fullName evidence="3">Serine/threonine-protein phosphatase</fullName>
    </submittedName>
</protein>
<dbReference type="InterPro" id="IPR001932">
    <property type="entry name" value="PPM-type_phosphatase-like_dom"/>
</dbReference>
<dbReference type="SMART" id="SM00332">
    <property type="entry name" value="PP2Cc"/>
    <property type="match status" value="1"/>
</dbReference>
<evidence type="ECO:0000313" key="4">
    <source>
        <dbReference type="Proteomes" id="UP001515660"/>
    </source>
</evidence>
<feature type="region of interest" description="Disordered" evidence="1">
    <location>
        <begin position="305"/>
        <end position="359"/>
    </location>
</feature>
<dbReference type="PROSITE" id="PS51746">
    <property type="entry name" value="PPM_2"/>
    <property type="match status" value="1"/>
</dbReference>
<feature type="domain" description="PPM-type phosphatase" evidence="2">
    <location>
        <begin position="8"/>
        <end position="260"/>
    </location>
</feature>
<dbReference type="CDD" id="cd00143">
    <property type="entry name" value="PP2Cc"/>
    <property type="match status" value="1"/>
</dbReference>
<evidence type="ECO:0000313" key="3">
    <source>
        <dbReference type="EMBL" id="NHB75913.1"/>
    </source>
</evidence>
<dbReference type="Proteomes" id="UP001515660">
    <property type="component" value="Unassembled WGS sequence"/>
</dbReference>
<dbReference type="SUPFAM" id="SSF81606">
    <property type="entry name" value="PP2C-like"/>
    <property type="match status" value="1"/>
</dbReference>
<dbReference type="Gene3D" id="3.60.40.10">
    <property type="entry name" value="PPM-type phosphatase domain"/>
    <property type="match status" value="1"/>
</dbReference>
<keyword evidence="4" id="KW-1185">Reference proteome</keyword>
<sequence>MWRSREPRYDVASGISQGARDYQEDAITADFPVGAEAGFVVLADGMGGHAAGDVASKIVLTEVFSELKFHFADVHAFEARAPEILRGVAELANETLRQHTRTHPETEGMGATLVVPALVENRLWWISIGDSPLFLFRGGRLTQLNEDHSMAPQIDFMVKSGLMDPEVAANHPDRNCLISVLMGTRIPKIDCPTRPYELQAGDIVLCASDGVQFLTNAQIEKLLNRYRKARSTEIAEHLLAELERLDDPDQDNISFTVIKVNDASVKPKQDRPRGPSVAVARPRRLTTVAVEPVIAPVIAPVPKAPAAPPPGPLPRTAANLQPATPQPLPEPKPDPKPARVVVTAVQESHRDTSVEDLSPVRLRPRRVTVIK</sequence>
<organism evidence="3 4">
    <name type="scientific">Rhodobacter calidifons</name>
    <dbReference type="NCBI Taxonomy" id="2715277"/>
    <lineage>
        <taxon>Bacteria</taxon>
        <taxon>Pseudomonadati</taxon>
        <taxon>Pseudomonadota</taxon>
        <taxon>Alphaproteobacteria</taxon>
        <taxon>Rhodobacterales</taxon>
        <taxon>Rhodobacter group</taxon>
        <taxon>Rhodobacter</taxon>
    </lineage>
</organism>
<gene>
    <name evidence="3" type="ORF">G8O29_04045</name>
</gene>
<reference evidence="3 4" key="1">
    <citation type="journal article" date="2022" name="Microorganisms">
        <title>Genome Sequence and Characterization of a Xanthorhodopsin-Containing, Aerobic Anoxygenic Phototrophic Rhodobacter Species, Isolated from Mesophilic Conditions at Yellowstone National Park.</title>
        <authorList>
            <person name="Kyndt J.A."/>
            <person name="Robertson S."/>
            <person name="Shoffstall I.B."/>
            <person name="Ramaley R.F."/>
            <person name="Meyer T.E."/>
        </authorList>
    </citation>
    <scope>NUCLEOTIDE SEQUENCE [LARGE SCALE GENOMIC DNA]</scope>
    <source>
        <strain evidence="3 4">M37P</strain>
    </source>
</reference>
<accession>A0ABX0G4T8</accession>
<evidence type="ECO:0000256" key="1">
    <source>
        <dbReference type="SAM" id="MobiDB-lite"/>
    </source>
</evidence>
<evidence type="ECO:0000259" key="2">
    <source>
        <dbReference type="PROSITE" id="PS51746"/>
    </source>
</evidence>